<proteinExistence type="predicted"/>
<dbReference type="RefSeq" id="WP_377199173.1">
    <property type="nucleotide sequence ID" value="NZ_JBHUHF010000001.1"/>
</dbReference>
<protein>
    <submittedName>
        <fullName evidence="3">Uncharacterized protein</fullName>
    </submittedName>
</protein>
<evidence type="ECO:0000256" key="2">
    <source>
        <dbReference type="SAM" id="Phobius"/>
    </source>
</evidence>
<evidence type="ECO:0000256" key="1">
    <source>
        <dbReference type="SAM" id="MobiDB-lite"/>
    </source>
</evidence>
<feature type="region of interest" description="Disordered" evidence="1">
    <location>
        <begin position="78"/>
        <end position="123"/>
    </location>
</feature>
<dbReference type="Proteomes" id="UP001597338">
    <property type="component" value="Unassembled WGS sequence"/>
</dbReference>
<feature type="transmembrane region" description="Helical" evidence="2">
    <location>
        <begin position="49"/>
        <end position="74"/>
    </location>
</feature>
<keyword evidence="2" id="KW-0472">Membrane</keyword>
<evidence type="ECO:0000313" key="3">
    <source>
        <dbReference type="EMBL" id="MFD2027431.1"/>
    </source>
</evidence>
<reference evidence="4" key="1">
    <citation type="journal article" date="2019" name="Int. J. Syst. Evol. Microbiol.">
        <title>The Global Catalogue of Microorganisms (GCM) 10K type strain sequencing project: providing services to taxonomists for standard genome sequencing and annotation.</title>
        <authorList>
            <consortium name="The Broad Institute Genomics Platform"/>
            <consortium name="The Broad Institute Genome Sequencing Center for Infectious Disease"/>
            <person name="Wu L."/>
            <person name="Ma J."/>
        </authorList>
    </citation>
    <scope>NUCLEOTIDE SEQUENCE [LARGE SCALE GENOMIC DNA]</scope>
    <source>
        <strain evidence="4">CCM 7043</strain>
    </source>
</reference>
<organism evidence="3 4">
    <name type="scientific">Promicromonospora aerolata</name>
    <dbReference type="NCBI Taxonomy" id="195749"/>
    <lineage>
        <taxon>Bacteria</taxon>
        <taxon>Bacillati</taxon>
        <taxon>Actinomycetota</taxon>
        <taxon>Actinomycetes</taxon>
        <taxon>Micrococcales</taxon>
        <taxon>Promicromonosporaceae</taxon>
        <taxon>Promicromonospora</taxon>
    </lineage>
</organism>
<keyword evidence="2" id="KW-0812">Transmembrane</keyword>
<keyword evidence="2" id="KW-1133">Transmembrane helix</keyword>
<evidence type="ECO:0000313" key="4">
    <source>
        <dbReference type="Proteomes" id="UP001597338"/>
    </source>
</evidence>
<gene>
    <name evidence="3" type="ORF">ACFSL2_18115</name>
</gene>
<sequence>MNVHDIHAKQDAAMLAGLRAAGSTIDPPRSLDGAAMATRAVRAVRRRRIVVAATAGVAALALTGAGIGAAGAIYADRQEPLPGTDRTSVESAPASGSPSATPSPSASPSGAPEDAPAVLMKTGGGTLPVMPGVERGVVDGPGHAPYILGGLWYEVPPGGWSAVGDVNAGGVAGFLDPDDPRAMSVEPSTLDMSIDDVDAALELRNVTDVADWTVPSRDSGAMTLDIEGADLVVIEQHEREGKVRPATIRIRSGAEGWVIETRFRANAQGEAMLRNFVGNLWLKDAGEPDWYKPQFETPVLDPVEPGVPAGWTKTEHNDLKFAVPKGWSSEPTDGQFSPGVEWTGRTVTHVTPGIDAATLELWTDASEKEKARAARETTSYERVYVQGGKPGGNWWSQTMSAPTSQLIKVPGADYAEVQPVLNNVDGEPDYYTASIYLHQADQGENLFLVVDFDGGEQGWKDLHTFLGSLDFRR</sequence>
<keyword evidence="4" id="KW-1185">Reference proteome</keyword>
<accession>A0ABW4VC12</accession>
<name>A0ABW4VC12_9MICO</name>
<feature type="compositionally biased region" description="Low complexity" evidence="1">
    <location>
        <begin position="91"/>
        <end position="117"/>
    </location>
</feature>
<comment type="caution">
    <text evidence="3">The sequence shown here is derived from an EMBL/GenBank/DDBJ whole genome shotgun (WGS) entry which is preliminary data.</text>
</comment>
<dbReference type="EMBL" id="JBHUHF010000001">
    <property type="protein sequence ID" value="MFD2027431.1"/>
    <property type="molecule type" value="Genomic_DNA"/>
</dbReference>